<gene>
    <name evidence="3" type="primary">lipA_4</name>
    <name evidence="3" type="ORF">GCM10022277_42660</name>
</gene>
<dbReference type="EMBL" id="BAABBN010000017">
    <property type="protein sequence ID" value="GAA3942291.1"/>
    <property type="molecule type" value="Genomic_DNA"/>
</dbReference>
<keyword evidence="4" id="KW-1185">Reference proteome</keyword>
<feature type="signal peptide" evidence="1">
    <location>
        <begin position="1"/>
        <end position="26"/>
    </location>
</feature>
<feature type="domain" description="AB hydrolase-1" evidence="2">
    <location>
        <begin position="44"/>
        <end position="177"/>
    </location>
</feature>
<name>A0ABP7NBJ8_9GAMM</name>
<organism evidence="3 4">
    <name type="scientific">Litoribacillus peritrichatus</name>
    <dbReference type="NCBI Taxonomy" id="718191"/>
    <lineage>
        <taxon>Bacteria</taxon>
        <taxon>Pseudomonadati</taxon>
        <taxon>Pseudomonadota</taxon>
        <taxon>Gammaproteobacteria</taxon>
        <taxon>Oceanospirillales</taxon>
        <taxon>Oceanospirillaceae</taxon>
        <taxon>Litoribacillus</taxon>
    </lineage>
</organism>
<comment type="caution">
    <text evidence="3">The sequence shown here is derived from an EMBL/GenBank/DDBJ whole genome shotgun (WGS) entry which is preliminary data.</text>
</comment>
<dbReference type="InterPro" id="IPR029058">
    <property type="entry name" value="AB_hydrolase_fold"/>
</dbReference>
<dbReference type="InterPro" id="IPR000073">
    <property type="entry name" value="AB_hydrolase_1"/>
</dbReference>
<dbReference type="SUPFAM" id="SSF53474">
    <property type="entry name" value="alpha/beta-Hydrolases"/>
    <property type="match status" value="1"/>
</dbReference>
<dbReference type="Gene3D" id="3.40.50.1820">
    <property type="entry name" value="alpha/beta hydrolase"/>
    <property type="match status" value="1"/>
</dbReference>
<evidence type="ECO:0000256" key="1">
    <source>
        <dbReference type="SAM" id="SignalP"/>
    </source>
</evidence>
<sequence>MKYFLNWAARLATAFTLLIVSYSASAGCWFFCSNDNSNYAQTKYPIVLVHGMLGFDSILGMDYFYGVEDALEDKGANVFAVQVTALDSSEARGEELLLQVQQILAVSGASKVNLIGHSHGGPTARYVASIRPDLVASVTSVGSPHTGSDVGDLVQDISDSSDTLTTGISAIVNALGSFINLLSSNPTDNGQNSLGTLESLNSEGAAAFNAAYPEGMPTSYCGSGANPASNGVHYYSWSGTSPYTNVFDPVDPFLAIASTAFALDSGEANDGLVGRCSSHWGTVIRDNYRMNHLDEVNLMIGIHHLFETDPVSVFEQQANRLKKAGL</sequence>
<keyword evidence="1" id="KW-0732">Signal</keyword>
<dbReference type="RefSeq" id="WP_344800694.1">
    <property type="nucleotide sequence ID" value="NZ_BAABBN010000017.1"/>
</dbReference>
<dbReference type="Pfam" id="PF00561">
    <property type="entry name" value="Abhydrolase_1"/>
    <property type="match status" value="1"/>
</dbReference>
<evidence type="ECO:0000313" key="3">
    <source>
        <dbReference type="EMBL" id="GAA3942291.1"/>
    </source>
</evidence>
<feature type="chain" id="PRO_5046414295" evidence="1">
    <location>
        <begin position="27"/>
        <end position="326"/>
    </location>
</feature>
<proteinExistence type="predicted"/>
<reference evidence="4" key="1">
    <citation type="journal article" date="2019" name="Int. J. Syst. Evol. Microbiol.">
        <title>The Global Catalogue of Microorganisms (GCM) 10K type strain sequencing project: providing services to taxonomists for standard genome sequencing and annotation.</title>
        <authorList>
            <consortium name="The Broad Institute Genomics Platform"/>
            <consortium name="The Broad Institute Genome Sequencing Center for Infectious Disease"/>
            <person name="Wu L."/>
            <person name="Ma J."/>
        </authorList>
    </citation>
    <scope>NUCLEOTIDE SEQUENCE [LARGE SCALE GENOMIC DNA]</scope>
    <source>
        <strain evidence="4">JCM 17551</strain>
    </source>
</reference>
<protein>
    <submittedName>
        <fullName evidence="3">Triacylglycerol lipase</fullName>
    </submittedName>
</protein>
<accession>A0ABP7NBJ8</accession>
<dbReference type="PROSITE" id="PS51257">
    <property type="entry name" value="PROKAR_LIPOPROTEIN"/>
    <property type="match status" value="1"/>
</dbReference>
<evidence type="ECO:0000259" key="2">
    <source>
        <dbReference type="Pfam" id="PF00561"/>
    </source>
</evidence>
<evidence type="ECO:0000313" key="4">
    <source>
        <dbReference type="Proteomes" id="UP001501565"/>
    </source>
</evidence>
<dbReference type="Proteomes" id="UP001501565">
    <property type="component" value="Unassembled WGS sequence"/>
</dbReference>